<reference evidence="3 4" key="1">
    <citation type="submission" date="2016-11" db="EMBL/GenBank/DDBJ databases">
        <authorList>
            <person name="Jaros S."/>
            <person name="Januszkiewicz K."/>
            <person name="Wedrychowicz H."/>
        </authorList>
    </citation>
    <scope>NUCLEOTIDE SEQUENCE [LARGE SCALE GENOMIC DNA]</scope>
    <source>
        <strain evidence="3 4">DSM 18899</strain>
    </source>
</reference>
<dbReference type="InterPro" id="IPR011055">
    <property type="entry name" value="Dup_hybrid_motif"/>
</dbReference>
<feature type="transmembrane region" description="Helical" evidence="1">
    <location>
        <begin position="21"/>
        <end position="44"/>
    </location>
</feature>
<evidence type="ECO:0000313" key="3">
    <source>
        <dbReference type="EMBL" id="SFZ70162.1"/>
    </source>
</evidence>
<keyword evidence="1" id="KW-0472">Membrane</keyword>
<keyword evidence="1" id="KW-0812">Transmembrane</keyword>
<gene>
    <name evidence="3" type="ORF">SAMN02745887_00079</name>
</gene>
<feature type="domain" description="M23ase beta-sheet core" evidence="2">
    <location>
        <begin position="191"/>
        <end position="285"/>
    </location>
</feature>
<dbReference type="CDD" id="cd12797">
    <property type="entry name" value="M23_peptidase"/>
    <property type="match status" value="1"/>
</dbReference>
<dbReference type="Pfam" id="PF01551">
    <property type="entry name" value="Peptidase_M23"/>
    <property type="match status" value="1"/>
</dbReference>
<protein>
    <submittedName>
        <fullName evidence="3">Peptidase family M23</fullName>
    </submittedName>
</protein>
<dbReference type="Gene3D" id="2.70.70.10">
    <property type="entry name" value="Glucose Permease (Domain IIA)"/>
    <property type="match status" value="1"/>
</dbReference>
<sequence length="303" mass="32668">MNIILVSNRLSRAVTLGPRHLWLVGAFIALAILGSLTLASWATYSLTRSFGVSLPTLPGTPASQQRQIDLLAVKLGQMQAQLLRLDGLTRRVADQTGIDPKPFQSDINAPQGGAISGVPARTMSLNELMASIQDADKQIETSLDHYGLVDVILTQRKLNTFQAPANLPTSSGLRSSVFGWRIDPFNGRQTFHEGMDFIGDVGTPIYAAAGGKVLRAEYHNEYGNIVELEHGNGITSRYAHASRLLVKEGETVKTGEKIALLGSTGRSTGPHLHFEIRYKGVPQNPLFFLNVAGRGNGGSLASK</sequence>
<dbReference type="SUPFAM" id="SSF51261">
    <property type="entry name" value="Duplicated hybrid motif"/>
    <property type="match status" value="1"/>
</dbReference>
<dbReference type="InterPro" id="IPR050570">
    <property type="entry name" value="Cell_wall_metabolism_enzyme"/>
</dbReference>
<dbReference type="InterPro" id="IPR016047">
    <property type="entry name" value="M23ase_b-sheet_dom"/>
</dbReference>
<dbReference type="EMBL" id="FPKR01000001">
    <property type="protein sequence ID" value="SFZ70162.1"/>
    <property type="molecule type" value="Genomic_DNA"/>
</dbReference>
<dbReference type="AlphaFoldDB" id="A0A1K2H3P0"/>
<dbReference type="GO" id="GO:0004222">
    <property type="term" value="F:metalloendopeptidase activity"/>
    <property type="evidence" value="ECO:0007669"/>
    <property type="project" value="TreeGrafter"/>
</dbReference>
<dbReference type="Proteomes" id="UP000186513">
    <property type="component" value="Unassembled WGS sequence"/>
</dbReference>
<dbReference type="PANTHER" id="PTHR21666">
    <property type="entry name" value="PEPTIDASE-RELATED"/>
    <property type="match status" value="1"/>
</dbReference>
<dbReference type="FunFam" id="2.70.70.10:FF:000006">
    <property type="entry name" value="M23 family peptidase"/>
    <property type="match status" value="1"/>
</dbReference>
<keyword evidence="4" id="KW-1185">Reference proteome</keyword>
<dbReference type="STRING" id="1121279.SAMN02745887_00079"/>
<dbReference type="PANTHER" id="PTHR21666:SF270">
    <property type="entry name" value="MUREIN HYDROLASE ACTIVATOR ENVC"/>
    <property type="match status" value="1"/>
</dbReference>
<organism evidence="3 4">
    <name type="scientific">Chitinimonas taiwanensis DSM 18899</name>
    <dbReference type="NCBI Taxonomy" id="1121279"/>
    <lineage>
        <taxon>Bacteria</taxon>
        <taxon>Pseudomonadati</taxon>
        <taxon>Pseudomonadota</taxon>
        <taxon>Betaproteobacteria</taxon>
        <taxon>Neisseriales</taxon>
        <taxon>Chitinibacteraceae</taxon>
        <taxon>Chitinimonas</taxon>
    </lineage>
</organism>
<accession>A0A1K2H3P0</accession>
<dbReference type="OrthoDB" id="9815245at2"/>
<dbReference type="RefSeq" id="WP_072426642.1">
    <property type="nucleotide sequence ID" value="NZ_FPKR01000001.1"/>
</dbReference>
<keyword evidence="1" id="KW-1133">Transmembrane helix</keyword>
<evidence type="ECO:0000256" key="1">
    <source>
        <dbReference type="SAM" id="Phobius"/>
    </source>
</evidence>
<evidence type="ECO:0000259" key="2">
    <source>
        <dbReference type="Pfam" id="PF01551"/>
    </source>
</evidence>
<evidence type="ECO:0000313" key="4">
    <source>
        <dbReference type="Proteomes" id="UP000186513"/>
    </source>
</evidence>
<name>A0A1K2H3P0_9NEIS</name>
<proteinExistence type="predicted"/>